<sequence length="296" mass="32457">MSVYAIPTPDECYSVMPYQFNKWPPESTVVRIPILGPAPFNTLAFVRTLAWIEEYTHSDDKLHRHTGTFSTPLYLRNYDRENPAQQQLQHSSTATISMMQISHTQKPFEDAGDNFVIAVDRISPELLIEPSGRVQITVEWASKSDNQFGTRHAQISSWILCYEPPTPATGLPVGTPAQMIMSLATVGVDHSVAASDLEDWLGDPETPYPAISQALLTLLSARHLARPVFLDVIVFNYEERASTPIAIDDVVLDTLKASLLEGSNNRHGTAVTSFEALLGPETGPSHSAGAADGNQS</sequence>
<evidence type="ECO:0000313" key="2">
    <source>
        <dbReference type="Proteomes" id="UP000275256"/>
    </source>
</evidence>
<dbReference type="RefSeq" id="WP_121902760.1">
    <property type="nucleotide sequence ID" value="NZ_REFW01000007.1"/>
</dbReference>
<protein>
    <submittedName>
        <fullName evidence="1">Uncharacterized protein</fullName>
    </submittedName>
</protein>
<name>A0A3M0FWW1_9ACTN</name>
<proteinExistence type="predicted"/>
<organism evidence="1 2">
    <name type="scientific">Tessaracoccus antarcticus</name>
    <dbReference type="NCBI Taxonomy" id="2479848"/>
    <lineage>
        <taxon>Bacteria</taxon>
        <taxon>Bacillati</taxon>
        <taxon>Actinomycetota</taxon>
        <taxon>Actinomycetes</taxon>
        <taxon>Propionibacteriales</taxon>
        <taxon>Propionibacteriaceae</taxon>
        <taxon>Tessaracoccus</taxon>
    </lineage>
</organism>
<accession>A0A3M0FWW1</accession>
<keyword evidence="2" id="KW-1185">Reference proteome</keyword>
<dbReference type="EMBL" id="REFW01000007">
    <property type="protein sequence ID" value="RMB57260.1"/>
    <property type="molecule type" value="Genomic_DNA"/>
</dbReference>
<evidence type="ECO:0000313" key="1">
    <source>
        <dbReference type="EMBL" id="RMB57260.1"/>
    </source>
</evidence>
<dbReference type="AlphaFoldDB" id="A0A3M0FWW1"/>
<reference evidence="1 2" key="1">
    <citation type="submission" date="2018-10" db="EMBL/GenBank/DDBJ databases">
        <title>Tessaracoccus antarcticuss sp. nov., isolated from sediment.</title>
        <authorList>
            <person name="Zhou L.Y."/>
            <person name="Du Z.J."/>
        </authorList>
    </citation>
    <scope>NUCLEOTIDE SEQUENCE [LARGE SCALE GENOMIC DNA]</scope>
    <source>
        <strain evidence="1 2">JDX10</strain>
    </source>
</reference>
<dbReference type="OrthoDB" id="4742158at2"/>
<gene>
    <name evidence="1" type="ORF">EAX62_16115</name>
</gene>
<comment type="caution">
    <text evidence="1">The sequence shown here is derived from an EMBL/GenBank/DDBJ whole genome shotgun (WGS) entry which is preliminary data.</text>
</comment>
<dbReference type="Proteomes" id="UP000275256">
    <property type="component" value="Unassembled WGS sequence"/>
</dbReference>